<evidence type="ECO:0000259" key="1">
    <source>
        <dbReference type="PROSITE" id="PS51208"/>
    </source>
</evidence>
<dbReference type="Proteomes" id="UP000067061">
    <property type="component" value="Chromosome"/>
</dbReference>
<name>A0AAC9F0N1_FUSNP</name>
<evidence type="ECO:0000313" key="3">
    <source>
        <dbReference type="Proteomes" id="UP000067061"/>
    </source>
</evidence>
<dbReference type="InterPro" id="IPR053787">
    <property type="entry name" value="Autotransptr-assoc_N"/>
</dbReference>
<dbReference type="NCBIfam" id="NF033175">
    <property type="entry name" value="fuso_auto_Nterm"/>
    <property type="match status" value="1"/>
</dbReference>
<dbReference type="InterPro" id="IPR005546">
    <property type="entry name" value="Autotransporte_beta"/>
</dbReference>
<gene>
    <name evidence="2" type="ORF">RO02_11800</name>
</gene>
<dbReference type="RefSeq" id="WP_060496777.1">
    <property type="nucleotide sequence ID" value="NZ_CP013121.1"/>
</dbReference>
<dbReference type="Pfam" id="PF03797">
    <property type="entry name" value="Autotransporter"/>
    <property type="match status" value="1"/>
</dbReference>
<dbReference type="PROSITE" id="PS51208">
    <property type="entry name" value="AUTOTRANSPORTER"/>
    <property type="match status" value="1"/>
</dbReference>
<dbReference type="InterPro" id="IPR018247">
    <property type="entry name" value="EF_Hand_1_Ca_BS"/>
</dbReference>
<dbReference type="SMART" id="SM00869">
    <property type="entry name" value="Autotransporter"/>
    <property type="match status" value="1"/>
</dbReference>
<sequence length="2277" mass="240952">MSNNLYKVEKDLRSIAKRYKSIKYSVGLAILFLMLGTGAFSEEVNNVQASEVPTREEIASSRENLKNSVGSLQAKIDQARAENEKGLAGLRLELIQLMEQGDQVVKSPWSSWQFGANYMYSKWNGTYKGRGDKAQKYPFEGVFTRSTNPFERYTSPESSNYGLLSTSANPYSATTSSRNGLSSGYGIASTTPKQEPLTVMNVDASIRPKDVYRDPVAAPTVNVSAPVLQALNVPNLLPPSLDIKTPDAIQAPNKTPQITVNPTVEFSFNSRNVLDEPWANHAAFANQDGKGLNYYSGWKPGGTGPVDEAVYYRVGNSLGPSRTRISNVFYMNTIDRTPLSIKWKLIDAIVDVAGKPGWSPMGTSAIHTVWNGTIEKVTGNLHGYSAFVSSETWHSGQVDLVNVNVNVSGQYNSIFYGYPSSYYSIGFNNGDYNSWRQRGRYNGSLNATISAENNYIYTVLGVQGAFEIKSTGTYNINSNNNIGYLGLGYSPNWQNLKGSGSVTSDSTEMTPSIQLGNTNINGNKNAVLYFGNRFGSKDTPHYDGENSRGISQGSDSAQKKVVANDEKWAKSIIGIYQGEIDVNANIGATSASEGNVGVYSVSGQRKGIVPTTDLGAPDKAARAGLGNKHPDYDLDKIHNLEIGAAKIYFGKYSTNGVMFAADKGTVMDVGKAKKADINATGEINYKEIGAAVTAQTEIRDAATDVTSSYDDAANQAATGTVIAYSTGVWNNTGMPGGVAASLTDKPSEINLYKPVVMTGRAKLDSSNKLNRSVALIGDSKGIVNAEKKVTALGYSSIVALAQNNGVVNAKGDIVAKDGAAAKDAATKPYLYNNIGAYAGANGTVNVTGNADIYGIGAMASGANAVANLNGSANTIRTGKSGALVATNGGRVNFGGGTITHSENEAKDHDSSTPFNADSSSRINFTGTTTLNISHGILIPGTKDDYAAAALTSPGITGTAKYTGMSNVTVNLTGDSVVLASNNGVPKVWDGTTIANLVKNTMKVAAFHDNGHKYKIYYINSTFDIDSNIDVGNTSDDFNKVGLSREVVTIRTGRTVSSTVGKGLAMGSNDESNTDPDNSKTQFINNGTVDIKGGSLSAGTIGLNISYGQIHNKNIVNVANGIGAYGINGSTLTNETSGKINITTQGVGMAAFTSANPLQTYGTDKKITDGTLTATDKTFEIINRGQITVNGNKSVGLYGDTNGSSSKLSAANGVITNSGKLTLTGDEAVGIVSKRATVGLSGTGSSDIVVGKKGIGVYAEKSPVTINSNYGIEVKDGGTGVFIKNDGSSLSSGSNTFELKYSGTAAGTGVGLFYEGGTGANIINGTNVKLVDTVGTTEGLIGVYTAGGGKLTNNAKITGDKGYGIISNGAEVENTSDITLTNALTASKPSVGILTQAGNKITNTGTVTVGVNSVGIFGKEIVQKGIVTVGNGGTGLYSEGGNVTLDSTSKINTGANKAVGVFTKGAGQTVTASAGSTMTIGDSSFGFLNEGKGNTINSNVANQTLGNDGTYIYSSDKSGTVNNNTVLTSTGSYNYGLYSAGTVTNNADINFGTGLGNVGIYSTHGGTATNLAGRSVTVGASYIDPNNSLNNRYAVGMAAGFNGDGNPAKAYTGSVINEGTINVNGPYSIGMYGTEAGTKVYNGTAVGSTATINLGASNTTGMYLDNGAYGYNYGTIRSTGTGLSKVVGVVVKNGSTIENWGKIELTAEDAVGILSKGNAAGANPGIIKNYGTFNINGVTDTNNSTVIKTDSGAQDLGKGMGGVQIDVPPGSTVGTIKVNGKPVVPTLSTTTAEEYRGMELSKIGMYIDTSNKRFTNPINGLSALTGLKTADLIMGNEAAQNTTSKYIEVAQKVLAPYNEMIKKNPQIKKWNIYAGSLTWMSTVTQNQTDGTMQKAYLAKVPYTHWAGNQSTPVDSKDTYNFLDGLEQRYGVEGIGTRENQVFQKLNGIGKNEEILFFQAIDEMMGHQYANTQQRVQATGIILDKEFNYLRDEWRTASKDSNKIKTFGTNGEYKTDTAGVIDYKNNAYGVAYVHENEDIKLGRGIGWYTGIVHNTFKFKDIGRSKEQMLQVKVGLLKSVPFDDNNSLNWTISGDIFVGRNRMHRKFLVVDEIFNAKSKYYTYGIGVRNEIGKEFRLSEGFTLRPYAALKLEYGRVSKIREKSGEIKLEVKQNQYFSVRPEIGAELGFKHYFGMKALRTTLGVAYENELGRVANGKNKARVVDTTADWFNIRGEKEDRKGNVKVDLNVGVDNTRVGVTANVGYDTKGENLRGGLGLRIIF</sequence>
<dbReference type="InterPro" id="IPR036709">
    <property type="entry name" value="Autotransporte_beta_dom_sf"/>
</dbReference>
<proteinExistence type="predicted"/>
<dbReference type="PROSITE" id="PS00018">
    <property type="entry name" value="EF_HAND_1"/>
    <property type="match status" value="1"/>
</dbReference>
<organism evidence="2 3">
    <name type="scientific">Fusobacterium nucleatum subsp. polymorphum</name>
    <name type="common">Fusobacterium polymorphum</name>
    <dbReference type="NCBI Taxonomy" id="76857"/>
    <lineage>
        <taxon>Bacteria</taxon>
        <taxon>Fusobacteriati</taxon>
        <taxon>Fusobacteriota</taxon>
        <taxon>Fusobacteriia</taxon>
        <taxon>Fusobacteriales</taxon>
        <taxon>Fusobacteriaceae</taxon>
        <taxon>Fusobacterium</taxon>
    </lineage>
</organism>
<reference evidence="2 3" key="1">
    <citation type="submission" date="2015-11" db="EMBL/GenBank/DDBJ databases">
        <authorList>
            <person name="Kook J.-K."/>
            <person name="Park S.-N."/>
            <person name="Lim Y.K."/>
            <person name="Jo E."/>
        </authorList>
    </citation>
    <scope>NUCLEOTIDE SEQUENCE [LARGE SCALE GENOMIC DNA]</scope>
    <source>
        <strain evidence="2 3">ChDC F306</strain>
    </source>
</reference>
<feature type="domain" description="Autotransporter" evidence="1">
    <location>
        <begin position="1984"/>
        <end position="2277"/>
    </location>
</feature>
<accession>A0AAC9F0N1</accession>
<dbReference type="SUPFAM" id="SSF103515">
    <property type="entry name" value="Autotransporter"/>
    <property type="match status" value="1"/>
</dbReference>
<protein>
    <recommendedName>
        <fullName evidence="1">Autotransporter domain-containing protein</fullName>
    </recommendedName>
</protein>
<evidence type="ECO:0000313" key="2">
    <source>
        <dbReference type="EMBL" id="ALM95217.1"/>
    </source>
</evidence>
<dbReference type="EMBL" id="CP013121">
    <property type="protein sequence ID" value="ALM95217.1"/>
    <property type="molecule type" value="Genomic_DNA"/>
</dbReference>